<evidence type="ECO:0000313" key="7">
    <source>
        <dbReference type="Proteomes" id="UP000299102"/>
    </source>
</evidence>
<dbReference type="AlphaFoldDB" id="A0A4C1SUC1"/>
<dbReference type="STRING" id="151549.A0A4C1SUC1"/>
<dbReference type="GO" id="GO:0016020">
    <property type="term" value="C:membrane"/>
    <property type="evidence" value="ECO:0007669"/>
    <property type="project" value="UniProtKB-SubCell"/>
</dbReference>
<dbReference type="OrthoDB" id="10059618at2759"/>
<evidence type="ECO:0000256" key="4">
    <source>
        <dbReference type="ARBA" id="ARBA00022989"/>
    </source>
</evidence>
<name>A0A4C1SUC1_EUMVA</name>
<keyword evidence="2" id="KW-0812">Transmembrane</keyword>
<evidence type="ECO:0000313" key="6">
    <source>
        <dbReference type="EMBL" id="GBP04651.1"/>
    </source>
</evidence>
<evidence type="ECO:0000256" key="5">
    <source>
        <dbReference type="ARBA" id="ARBA00023136"/>
    </source>
</evidence>
<keyword evidence="5" id="KW-0472">Membrane</keyword>
<evidence type="ECO:0000256" key="3">
    <source>
        <dbReference type="ARBA" id="ARBA00022737"/>
    </source>
</evidence>
<gene>
    <name evidence="6" type="primary">Myof</name>
    <name evidence="6" type="ORF">EVAR_73293_1</name>
</gene>
<dbReference type="InterPro" id="IPR037721">
    <property type="entry name" value="Ferlin"/>
</dbReference>
<dbReference type="PANTHER" id="PTHR12546">
    <property type="entry name" value="FER-1-LIKE"/>
    <property type="match status" value="1"/>
</dbReference>
<dbReference type="Proteomes" id="UP000299102">
    <property type="component" value="Unassembled WGS sequence"/>
</dbReference>
<evidence type="ECO:0000256" key="2">
    <source>
        <dbReference type="ARBA" id="ARBA00022692"/>
    </source>
</evidence>
<dbReference type="EMBL" id="BGZK01010921">
    <property type="protein sequence ID" value="GBP04651.1"/>
    <property type="molecule type" value="Genomic_DNA"/>
</dbReference>
<sequence>GKIQLWIELYDGNLNIPPPIDITPQQPELYELRVIVLNVAEVILDEKNVFGTAMSDIYVKGWCNNFDEAQSTDIYITVH</sequence>
<keyword evidence="7" id="KW-1185">Reference proteome</keyword>
<comment type="caution">
    <text evidence="6">The sequence shown here is derived from an EMBL/GenBank/DDBJ whole genome shotgun (WGS) entry which is preliminary data.</text>
</comment>
<dbReference type="PANTHER" id="PTHR12546:SF60">
    <property type="entry name" value="MISFIRE, ISOFORM F"/>
    <property type="match status" value="1"/>
</dbReference>
<accession>A0A4C1SUC1</accession>
<proteinExistence type="predicted"/>
<protein>
    <submittedName>
        <fullName evidence="6">Myoferlin</fullName>
    </submittedName>
</protein>
<keyword evidence="3" id="KW-0677">Repeat</keyword>
<reference evidence="6 7" key="1">
    <citation type="journal article" date="2019" name="Commun. Biol.">
        <title>The bagworm genome reveals a unique fibroin gene that provides high tensile strength.</title>
        <authorList>
            <person name="Kono N."/>
            <person name="Nakamura H."/>
            <person name="Ohtoshi R."/>
            <person name="Tomita M."/>
            <person name="Numata K."/>
            <person name="Arakawa K."/>
        </authorList>
    </citation>
    <scope>NUCLEOTIDE SEQUENCE [LARGE SCALE GENOMIC DNA]</scope>
</reference>
<evidence type="ECO:0000256" key="1">
    <source>
        <dbReference type="ARBA" id="ARBA00004370"/>
    </source>
</evidence>
<organism evidence="6 7">
    <name type="scientific">Eumeta variegata</name>
    <name type="common">Bagworm moth</name>
    <name type="synonym">Eumeta japonica</name>
    <dbReference type="NCBI Taxonomy" id="151549"/>
    <lineage>
        <taxon>Eukaryota</taxon>
        <taxon>Metazoa</taxon>
        <taxon>Ecdysozoa</taxon>
        <taxon>Arthropoda</taxon>
        <taxon>Hexapoda</taxon>
        <taxon>Insecta</taxon>
        <taxon>Pterygota</taxon>
        <taxon>Neoptera</taxon>
        <taxon>Endopterygota</taxon>
        <taxon>Lepidoptera</taxon>
        <taxon>Glossata</taxon>
        <taxon>Ditrysia</taxon>
        <taxon>Tineoidea</taxon>
        <taxon>Psychidae</taxon>
        <taxon>Oiketicinae</taxon>
        <taxon>Eumeta</taxon>
    </lineage>
</organism>
<dbReference type="GO" id="GO:0007009">
    <property type="term" value="P:plasma membrane organization"/>
    <property type="evidence" value="ECO:0007669"/>
    <property type="project" value="TreeGrafter"/>
</dbReference>
<feature type="non-terminal residue" evidence="6">
    <location>
        <position position="1"/>
    </location>
</feature>
<keyword evidence="4" id="KW-1133">Transmembrane helix</keyword>
<comment type="subcellular location">
    <subcellularLocation>
        <location evidence="1">Membrane</location>
    </subcellularLocation>
</comment>